<keyword evidence="4 6" id="KW-0472">Membrane</keyword>
<dbReference type="OrthoDB" id="9770492at2"/>
<feature type="transmembrane region" description="Helical" evidence="6">
    <location>
        <begin position="157"/>
        <end position="177"/>
    </location>
</feature>
<dbReference type="Gene3D" id="1.20.1250.20">
    <property type="entry name" value="MFS general substrate transporter like domains"/>
    <property type="match status" value="2"/>
</dbReference>
<evidence type="ECO:0000256" key="6">
    <source>
        <dbReference type="SAM" id="Phobius"/>
    </source>
</evidence>
<feature type="domain" description="Major facilitator superfamily (MFS) profile" evidence="7">
    <location>
        <begin position="5"/>
        <end position="388"/>
    </location>
</feature>
<evidence type="ECO:0000256" key="5">
    <source>
        <dbReference type="SAM" id="MobiDB-lite"/>
    </source>
</evidence>
<dbReference type="GO" id="GO:0005886">
    <property type="term" value="C:plasma membrane"/>
    <property type="evidence" value="ECO:0007669"/>
    <property type="project" value="UniProtKB-SubCell"/>
</dbReference>
<evidence type="ECO:0000313" key="9">
    <source>
        <dbReference type="Proteomes" id="UP000317371"/>
    </source>
</evidence>
<keyword evidence="9" id="KW-1185">Reference proteome</keyword>
<sequence>MDVKRLTAISLGHFAIDILNSSIAMILTAVAGIFDLSVSQIGLGAMIYTFAASLTQPLFGMVADRLRGRYLGAIGLLWTMTFYALAPLMPSYPALVLCLTIGALGSGAFHPVGIVNAAASGGRYPTTATSIFFVLGQTGLAVGPILAGIVLQTLGVAGLPYLALIMAPVVLLMAVNLRQPIAEERTPPAPARPPSTPATSRVASGRAASNTLIVTAFILLIALRSTTLQSYVTLLPKYFDDLGYAPALYGTMVGVFSFAGAMGTFLGGYLGDRFNRRQVIFLSMVASVPFSYGLLHLEGWGFFIMAAVAGAALNIPHSILLIMAQRLLPARKGMIGGAVLGFMFASGAATAWLASWFADLVGLGTVLNWLALVPMGAGLCALVLPSTRAAPAPARPATPAAAD</sequence>
<feature type="transmembrane region" description="Helical" evidence="6">
    <location>
        <begin position="94"/>
        <end position="119"/>
    </location>
</feature>
<name>A0A540VEE5_9CHLR</name>
<evidence type="ECO:0000256" key="2">
    <source>
        <dbReference type="ARBA" id="ARBA00022692"/>
    </source>
</evidence>
<gene>
    <name evidence="8" type="ORF">FKZ61_13285</name>
</gene>
<feature type="transmembrane region" description="Helical" evidence="6">
    <location>
        <begin position="334"/>
        <end position="354"/>
    </location>
</feature>
<dbReference type="InterPro" id="IPR011701">
    <property type="entry name" value="MFS"/>
</dbReference>
<keyword evidence="2 6" id="KW-0812">Transmembrane</keyword>
<dbReference type="PANTHER" id="PTHR43129">
    <property type="entry name" value="FOSMIDOMYCIN RESISTANCE PROTEIN"/>
    <property type="match status" value="1"/>
</dbReference>
<evidence type="ECO:0000256" key="1">
    <source>
        <dbReference type="ARBA" id="ARBA00004651"/>
    </source>
</evidence>
<evidence type="ECO:0000313" key="8">
    <source>
        <dbReference type="EMBL" id="TQE95134.1"/>
    </source>
</evidence>
<dbReference type="EMBL" id="VIGC01000016">
    <property type="protein sequence ID" value="TQE95134.1"/>
    <property type="molecule type" value="Genomic_DNA"/>
</dbReference>
<feature type="transmembrane region" description="Helical" evidence="6">
    <location>
        <begin position="40"/>
        <end position="63"/>
    </location>
</feature>
<proteinExistence type="predicted"/>
<dbReference type="Proteomes" id="UP000317371">
    <property type="component" value="Unassembled WGS sequence"/>
</dbReference>
<dbReference type="InterPro" id="IPR020846">
    <property type="entry name" value="MFS_dom"/>
</dbReference>
<reference evidence="8 9" key="1">
    <citation type="submission" date="2019-06" db="EMBL/GenBank/DDBJ databases">
        <title>Genome sequence of Litorilinea aerophila BAA-2444.</title>
        <authorList>
            <person name="Maclea K.S."/>
            <person name="Maurais E.G."/>
            <person name="Iannazzi L.C."/>
        </authorList>
    </citation>
    <scope>NUCLEOTIDE SEQUENCE [LARGE SCALE GENOMIC DNA]</scope>
    <source>
        <strain evidence="8 9">ATCC BAA-2444</strain>
    </source>
</reference>
<feature type="transmembrane region" description="Helical" evidence="6">
    <location>
        <begin position="131"/>
        <end position="151"/>
    </location>
</feature>
<feature type="transmembrane region" description="Helical" evidence="6">
    <location>
        <begin position="247"/>
        <end position="267"/>
    </location>
</feature>
<comment type="caution">
    <text evidence="8">The sequence shown here is derived from an EMBL/GenBank/DDBJ whole genome shotgun (WGS) entry which is preliminary data.</text>
</comment>
<feature type="transmembrane region" description="Helical" evidence="6">
    <location>
        <begin position="301"/>
        <end position="322"/>
    </location>
</feature>
<keyword evidence="3 6" id="KW-1133">Transmembrane helix</keyword>
<dbReference type="RefSeq" id="WP_141610625.1">
    <property type="nucleotide sequence ID" value="NZ_VIGC02000016.1"/>
</dbReference>
<evidence type="ECO:0000256" key="4">
    <source>
        <dbReference type="ARBA" id="ARBA00023136"/>
    </source>
</evidence>
<evidence type="ECO:0000256" key="3">
    <source>
        <dbReference type="ARBA" id="ARBA00022989"/>
    </source>
</evidence>
<dbReference type="InParanoid" id="A0A540VEE5"/>
<feature type="transmembrane region" description="Helical" evidence="6">
    <location>
        <begin position="12"/>
        <end position="34"/>
    </location>
</feature>
<dbReference type="PANTHER" id="PTHR43129:SF1">
    <property type="entry name" value="FOSMIDOMYCIN RESISTANCE PROTEIN"/>
    <property type="match status" value="1"/>
</dbReference>
<evidence type="ECO:0000259" key="7">
    <source>
        <dbReference type="PROSITE" id="PS50850"/>
    </source>
</evidence>
<feature type="region of interest" description="Disordered" evidence="5">
    <location>
        <begin position="184"/>
        <end position="203"/>
    </location>
</feature>
<dbReference type="AlphaFoldDB" id="A0A540VEE5"/>
<feature type="transmembrane region" description="Helical" evidence="6">
    <location>
        <begin position="366"/>
        <end position="385"/>
    </location>
</feature>
<protein>
    <submittedName>
        <fullName evidence="8">MFS transporter</fullName>
    </submittedName>
</protein>
<dbReference type="InterPro" id="IPR036259">
    <property type="entry name" value="MFS_trans_sf"/>
</dbReference>
<dbReference type="Pfam" id="PF07690">
    <property type="entry name" value="MFS_1"/>
    <property type="match status" value="1"/>
</dbReference>
<feature type="transmembrane region" description="Helical" evidence="6">
    <location>
        <begin position="70"/>
        <end position="88"/>
    </location>
</feature>
<feature type="transmembrane region" description="Helical" evidence="6">
    <location>
        <begin position="279"/>
        <end position="295"/>
    </location>
</feature>
<dbReference type="GO" id="GO:0022857">
    <property type="term" value="F:transmembrane transporter activity"/>
    <property type="evidence" value="ECO:0007669"/>
    <property type="project" value="InterPro"/>
</dbReference>
<dbReference type="PROSITE" id="PS50850">
    <property type="entry name" value="MFS"/>
    <property type="match status" value="1"/>
</dbReference>
<feature type="transmembrane region" description="Helical" evidence="6">
    <location>
        <begin position="207"/>
        <end position="227"/>
    </location>
</feature>
<dbReference type="SUPFAM" id="SSF103473">
    <property type="entry name" value="MFS general substrate transporter"/>
    <property type="match status" value="1"/>
</dbReference>
<feature type="compositionally biased region" description="Pro residues" evidence="5">
    <location>
        <begin position="187"/>
        <end position="196"/>
    </location>
</feature>
<comment type="subcellular location">
    <subcellularLocation>
        <location evidence="1">Cell membrane</location>
        <topology evidence="1">Multi-pass membrane protein</topology>
    </subcellularLocation>
</comment>
<organism evidence="8 9">
    <name type="scientific">Litorilinea aerophila</name>
    <dbReference type="NCBI Taxonomy" id="1204385"/>
    <lineage>
        <taxon>Bacteria</taxon>
        <taxon>Bacillati</taxon>
        <taxon>Chloroflexota</taxon>
        <taxon>Caldilineae</taxon>
        <taxon>Caldilineales</taxon>
        <taxon>Caldilineaceae</taxon>
        <taxon>Litorilinea</taxon>
    </lineage>
</organism>
<dbReference type="CDD" id="cd17478">
    <property type="entry name" value="MFS_FsR"/>
    <property type="match status" value="1"/>
</dbReference>
<accession>A0A540VEE5</accession>